<feature type="region of interest" description="Disordered" evidence="1">
    <location>
        <begin position="1"/>
        <end position="201"/>
    </location>
</feature>
<feature type="compositionally biased region" description="Polar residues" evidence="1">
    <location>
        <begin position="97"/>
        <end position="119"/>
    </location>
</feature>
<keyword evidence="3" id="KW-1185">Reference proteome</keyword>
<dbReference type="Proteomes" id="UP001633002">
    <property type="component" value="Unassembled WGS sequence"/>
</dbReference>
<name>A0ABD3GTZ6_9MARC</name>
<evidence type="ECO:0000313" key="2">
    <source>
        <dbReference type="EMBL" id="KAL3682433.1"/>
    </source>
</evidence>
<feature type="compositionally biased region" description="Basic and acidic residues" evidence="1">
    <location>
        <begin position="35"/>
        <end position="44"/>
    </location>
</feature>
<protein>
    <submittedName>
        <fullName evidence="2">Uncharacterized protein</fullName>
    </submittedName>
</protein>
<dbReference type="EMBL" id="JBJQOH010000006">
    <property type="protein sequence ID" value="KAL3682433.1"/>
    <property type="molecule type" value="Genomic_DNA"/>
</dbReference>
<sequence>METIIPGERERKEGQTGLRTAWSSGRSKLILGGDTKPDAAESLHHQTGGPKPKLQASKDPKQFVSQYPFAALNEDDDTCSEDAEEEDLPQAVKTPEEQNTQQESPAMVATSQRQISTAEPQDDQTFRQMEVSKEKRKREGRNSNGAKPEQDNTEEVEVDDGANLAAPNPPATQNPTVVKNSGKPKSGKTGSSKPSSQQVHL</sequence>
<organism evidence="2 3">
    <name type="scientific">Riccia sorocarpa</name>
    <dbReference type="NCBI Taxonomy" id="122646"/>
    <lineage>
        <taxon>Eukaryota</taxon>
        <taxon>Viridiplantae</taxon>
        <taxon>Streptophyta</taxon>
        <taxon>Embryophyta</taxon>
        <taxon>Marchantiophyta</taxon>
        <taxon>Marchantiopsida</taxon>
        <taxon>Marchantiidae</taxon>
        <taxon>Marchantiales</taxon>
        <taxon>Ricciaceae</taxon>
        <taxon>Riccia</taxon>
    </lineage>
</organism>
<proteinExistence type="predicted"/>
<dbReference type="AlphaFoldDB" id="A0ABD3GTZ6"/>
<reference evidence="2 3" key="1">
    <citation type="submission" date="2024-09" db="EMBL/GenBank/DDBJ databases">
        <title>Chromosome-scale assembly of Riccia sorocarpa.</title>
        <authorList>
            <person name="Paukszto L."/>
        </authorList>
    </citation>
    <scope>NUCLEOTIDE SEQUENCE [LARGE SCALE GENOMIC DNA]</scope>
    <source>
        <strain evidence="2">LP-2024</strain>
        <tissue evidence="2">Aerial parts of the thallus</tissue>
    </source>
</reference>
<comment type="caution">
    <text evidence="2">The sequence shown here is derived from an EMBL/GenBank/DDBJ whole genome shotgun (WGS) entry which is preliminary data.</text>
</comment>
<feature type="compositionally biased region" description="Acidic residues" evidence="1">
    <location>
        <begin position="73"/>
        <end position="88"/>
    </location>
</feature>
<evidence type="ECO:0000313" key="3">
    <source>
        <dbReference type="Proteomes" id="UP001633002"/>
    </source>
</evidence>
<gene>
    <name evidence="2" type="ORF">R1sor_000455</name>
</gene>
<evidence type="ECO:0000256" key="1">
    <source>
        <dbReference type="SAM" id="MobiDB-lite"/>
    </source>
</evidence>
<accession>A0ABD3GTZ6</accession>
<feature type="compositionally biased region" description="Acidic residues" evidence="1">
    <location>
        <begin position="151"/>
        <end position="160"/>
    </location>
</feature>
<feature type="compositionally biased region" description="Low complexity" evidence="1">
    <location>
        <begin position="173"/>
        <end position="201"/>
    </location>
</feature>
<feature type="compositionally biased region" description="Polar residues" evidence="1">
    <location>
        <begin position="17"/>
        <end position="26"/>
    </location>
</feature>